<accession>A0A0F2M147</accession>
<evidence type="ECO:0000313" key="4">
    <source>
        <dbReference type="EMBL" id="KJR82460.1"/>
    </source>
</evidence>
<sequence length="198" mass="21310">MASFFEMIGKPPATASVHDSTLLIVDAQNEYAEGRFKTVGVEQTRKAIHELVEAYRAGAASTGKPASIVHIVHHPSDDTKFFVAGTTLGDIFTELTPLPGEVVVHKRLPGSFSQTDLHEQLQKLGRQKLVIVGYMTHLCVSMTARQALELGYTNLMPSDAVGTRDIPGVSAAELNRVALAELADSTATIILSKDVART</sequence>
<keyword evidence="2" id="KW-0378">Hydrolase</keyword>
<evidence type="ECO:0000256" key="2">
    <source>
        <dbReference type="ARBA" id="ARBA00022801"/>
    </source>
</evidence>
<reference evidence="4 5" key="2">
    <citation type="journal article" date="2015" name="Eukaryot. Cell">
        <title>Asexual propagation of a virulent clone complex in a human and feline outbreak of sporotrichosis.</title>
        <authorList>
            <person name="Teixeira Mde M."/>
            <person name="Rodrigues A.M."/>
            <person name="Tsui C.K."/>
            <person name="de Almeida L.G."/>
            <person name="Van Diepeningen A.D."/>
            <person name="van den Ende B.G."/>
            <person name="Fernandes G.F."/>
            <person name="Kano R."/>
            <person name="Hamelin R.C."/>
            <person name="Lopes-Bezerra L.M."/>
            <person name="Vasconcelos A.T."/>
            <person name="de Hoog S."/>
            <person name="de Camargo Z.P."/>
            <person name="Felipe M.S."/>
        </authorList>
    </citation>
    <scope>NUCLEOTIDE SEQUENCE [LARGE SCALE GENOMIC DNA]</scope>
    <source>
        <strain evidence="4 5">1099-18</strain>
    </source>
</reference>
<dbReference type="InterPro" id="IPR050272">
    <property type="entry name" value="Isochorismatase-like_hydrls"/>
</dbReference>
<dbReference type="PANTHER" id="PTHR43540">
    <property type="entry name" value="PEROXYUREIDOACRYLATE/UREIDOACRYLATE AMIDOHYDROLASE-RELATED"/>
    <property type="match status" value="1"/>
</dbReference>
<dbReference type="InterPro" id="IPR000868">
    <property type="entry name" value="Isochorismatase-like_dom"/>
</dbReference>
<dbReference type="Gene3D" id="3.40.50.850">
    <property type="entry name" value="Isochorismatase-like"/>
    <property type="match status" value="1"/>
</dbReference>
<dbReference type="PANTHER" id="PTHR43540:SF15">
    <property type="entry name" value="BLR5631 PROTEIN"/>
    <property type="match status" value="1"/>
</dbReference>
<evidence type="ECO:0000313" key="5">
    <source>
        <dbReference type="Proteomes" id="UP000033710"/>
    </source>
</evidence>
<dbReference type="EMBL" id="AXCR01000010">
    <property type="protein sequence ID" value="KJR82460.1"/>
    <property type="molecule type" value="Genomic_DNA"/>
</dbReference>
<dbReference type="Pfam" id="PF00857">
    <property type="entry name" value="Isochorismatase"/>
    <property type="match status" value="1"/>
</dbReference>
<comment type="similarity">
    <text evidence="1">Belongs to the isochorismatase family.</text>
</comment>
<protein>
    <submittedName>
        <fullName evidence="4">Isochorismatase</fullName>
    </submittedName>
</protein>
<dbReference type="RefSeq" id="XP_016585136.1">
    <property type="nucleotide sequence ID" value="XM_016730484.1"/>
</dbReference>
<evidence type="ECO:0000259" key="3">
    <source>
        <dbReference type="Pfam" id="PF00857"/>
    </source>
</evidence>
<gene>
    <name evidence="4" type="ORF">SPSK_03649</name>
</gene>
<dbReference type="GeneID" id="27665761"/>
<dbReference type="VEuPathDB" id="FungiDB:SPSK_03649"/>
<dbReference type="InterPro" id="IPR036380">
    <property type="entry name" value="Isochorismatase-like_sf"/>
</dbReference>
<evidence type="ECO:0000256" key="1">
    <source>
        <dbReference type="ARBA" id="ARBA00006336"/>
    </source>
</evidence>
<dbReference type="Proteomes" id="UP000033710">
    <property type="component" value="Unassembled WGS sequence"/>
</dbReference>
<name>A0A0F2M147_SPOSC</name>
<dbReference type="KEGG" id="ssck:SPSK_03649"/>
<comment type="caution">
    <text evidence="4">The sequence shown here is derived from an EMBL/GenBank/DDBJ whole genome shotgun (WGS) entry which is preliminary data.</text>
</comment>
<organism evidence="4 5">
    <name type="scientific">Sporothrix schenckii 1099-18</name>
    <dbReference type="NCBI Taxonomy" id="1397361"/>
    <lineage>
        <taxon>Eukaryota</taxon>
        <taxon>Fungi</taxon>
        <taxon>Dikarya</taxon>
        <taxon>Ascomycota</taxon>
        <taxon>Pezizomycotina</taxon>
        <taxon>Sordariomycetes</taxon>
        <taxon>Sordariomycetidae</taxon>
        <taxon>Ophiostomatales</taxon>
        <taxon>Ophiostomataceae</taxon>
        <taxon>Sporothrix</taxon>
    </lineage>
</organism>
<reference evidence="4 5" key="1">
    <citation type="journal article" date="2014" name="BMC Genomics">
        <title>Comparative genomics of the major fungal agents of human and animal Sporotrichosis: Sporothrix schenckii and Sporothrix brasiliensis.</title>
        <authorList>
            <person name="Teixeira M.M."/>
            <person name="de Almeida L.G."/>
            <person name="Kubitschek-Barreira P."/>
            <person name="Alves F.L."/>
            <person name="Kioshima E.S."/>
            <person name="Abadio A.K."/>
            <person name="Fernandes L."/>
            <person name="Derengowski L.S."/>
            <person name="Ferreira K.S."/>
            <person name="Souza R.C."/>
            <person name="Ruiz J.C."/>
            <person name="de Andrade N.C."/>
            <person name="Paes H.C."/>
            <person name="Nicola A.M."/>
            <person name="Albuquerque P."/>
            <person name="Gerber A.L."/>
            <person name="Martins V.P."/>
            <person name="Peconick L.D."/>
            <person name="Neto A.V."/>
            <person name="Chaucanez C.B."/>
            <person name="Silva P.A."/>
            <person name="Cunha O.L."/>
            <person name="de Oliveira F.F."/>
            <person name="dos Santos T.C."/>
            <person name="Barros A.L."/>
            <person name="Soares M.A."/>
            <person name="de Oliveira L.M."/>
            <person name="Marini M.M."/>
            <person name="Villalobos-Duno H."/>
            <person name="Cunha M.M."/>
            <person name="de Hoog S."/>
            <person name="da Silveira J.F."/>
            <person name="Henrissat B."/>
            <person name="Nino-Vega G.A."/>
            <person name="Cisalpino P.S."/>
            <person name="Mora-Montes H.M."/>
            <person name="Almeida S.R."/>
            <person name="Stajich J.E."/>
            <person name="Lopes-Bezerra L.M."/>
            <person name="Vasconcelos A.T."/>
            <person name="Felipe M.S."/>
        </authorList>
    </citation>
    <scope>NUCLEOTIDE SEQUENCE [LARGE SCALE GENOMIC DNA]</scope>
    <source>
        <strain evidence="4 5">1099-18</strain>
    </source>
</reference>
<dbReference type="AlphaFoldDB" id="A0A0F2M147"/>
<feature type="domain" description="Isochorismatase-like" evidence="3">
    <location>
        <begin position="21"/>
        <end position="189"/>
    </location>
</feature>
<dbReference type="SUPFAM" id="SSF52499">
    <property type="entry name" value="Isochorismatase-like hydrolases"/>
    <property type="match status" value="1"/>
</dbReference>
<proteinExistence type="inferred from homology"/>
<dbReference type="GO" id="GO:0016787">
    <property type="term" value="F:hydrolase activity"/>
    <property type="evidence" value="ECO:0007669"/>
    <property type="project" value="UniProtKB-KW"/>
</dbReference>
<dbReference type="OrthoDB" id="245563at2759"/>